<proteinExistence type="predicted"/>
<name>A7B0E0_MEDG7</name>
<dbReference type="PaxDb" id="411470-RUMGNA_01015"/>
<dbReference type="Proteomes" id="UP000004410">
    <property type="component" value="Unassembled WGS sequence"/>
</dbReference>
<evidence type="ECO:0000313" key="2">
    <source>
        <dbReference type="Proteomes" id="UP000004410"/>
    </source>
</evidence>
<gene>
    <name evidence="1" type="ORF">RUMGNA_01015</name>
</gene>
<reference evidence="1 2" key="2">
    <citation type="submission" date="2007-06" db="EMBL/GenBank/DDBJ databases">
        <title>Draft genome sequence of Ruminococcus gnavus (ATCC 29149).</title>
        <authorList>
            <person name="Sudarsanam P."/>
            <person name="Ley R."/>
            <person name="Guruge J."/>
            <person name="Turnbaugh P.J."/>
            <person name="Mahowald M."/>
            <person name="Liep D."/>
            <person name="Gordon J."/>
        </authorList>
    </citation>
    <scope>NUCLEOTIDE SEQUENCE [LARGE SCALE GENOMIC DNA]</scope>
    <source>
        <strain evidence="1 2">ATCC 29149</strain>
    </source>
</reference>
<reference evidence="1 2" key="1">
    <citation type="submission" date="2007-04" db="EMBL/GenBank/DDBJ databases">
        <authorList>
            <person name="Fulton L."/>
            <person name="Clifton S."/>
            <person name="Fulton B."/>
            <person name="Xu J."/>
            <person name="Minx P."/>
            <person name="Pepin K.H."/>
            <person name="Johnson M."/>
            <person name="Thiruvilangam P."/>
            <person name="Bhonagiri V."/>
            <person name="Nash W.E."/>
            <person name="Mardis E.R."/>
            <person name="Wilson R.K."/>
        </authorList>
    </citation>
    <scope>NUCLEOTIDE SEQUENCE [LARGE SCALE GENOMIC DNA]</scope>
    <source>
        <strain evidence="1 2">ATCC 29149</strain>
    </source>
</reference>
<evidence type="ECO:0000313" key="1">
    <source>
        <dbReference type="EMBL" id="EDN78605.1"/>
    </source>
</evidence>
<organism evidence="1 2">
    <name type="scientific">Mediterraneibacter gnavus (strain ATCC 29149 / DSM 114966 / JCM 6515 / VPI C7-9)</name>
    <name type="common">Ruminococcus gnavus</name>
    <dbReference type="NCBI Taxonomy" id="411470"/>
    <lineage>
        <taxon>Bacteria</taxon>
        <taxon>Bacillati</taxon>
        <taxon>Bacillota</taxon>
        <taxon>Clostridia</taxon>
        <taxon>Lachnospirales</taxon>
        <taxon>Lachnospiraceae</taxon>
        <taxon>Mediterraneibacter</taxon>
    </lineage>
</organism>
<dbReference type="EMBL" id="AAYG02000009">
    <property type="protein sequence ID" value="EDN78605.1"/>
    <property type="molecule type" value="Genomic_DNA"/>
</dbReference>
<accession>A7B0E0</accession>
<comment type="caution">
    <text evidence="1">The sequence shown here is derived from an EMBL/GenBank/DDBJ whole genome shotgun (WGS) entry which is preliminary data.</text>
</comment>
<protein>
    <submittedName>
        <fullName evidence="1">Uncharacterized protein</fullName>
    </submittedName>
</protein>
<dbReference type="AlphaFoldDB" id="A7B0E0"/>
<sequence length="37" mass="4524">MKSPTFPDFCFQYDGFLQFCQCAEVWFFNKNNKNHIK</sequence>